<dbReference type="PROSITE" id="PS51273">
    <property type="entry name" value="GATASE_TYPE_1"/>
    <property type="match status" value="1"/>
</dbReference>
<comment type="catalytic activity">
    <reaction evidence="9">
        <text>UTP + L-glutamine + ATP + H2O = CTP + L-glutamate + ADP + phosphate + 2 H(+)</text>
        <dbReference type="Rhea" id="RHEA:26426"/>
        <dbReference type="ChEBI" id="CHEBI:15377"/>
        <dbReference type="ChEBI" id="CHEBI:15378"/>
        <dbReference type="ChEBI" id="CHEBI:29985"/>
        <dbReference type="ChEBI" id="CHEBI:30616"/>
        <dbReference type="ChEBI" id="CHEBI:37563"/>
        <dbReference type="ChEBI" id="CHEBI:43474"/>
        <dbReference type="ChEBI" id="CHEBI:46398"/>
        <dbReference type="ChEBI" id="CHEBI:58359"/>
        <dbReference type="ChEBI" id="CHEBI:456216"/>
        <dbReference type="EC" id="6.3.4.2"/>
    </reaction>
</comment>
<gene>
    <name evidence="11" type="ORF">SAMN05421762_3322</name>
</gene>
<dbReference type="InterPro" id="IPR029062">
    <property type="entry name" value="Class_I_gatase-like"/>
</dbReference>
<dbReference type="InterPro" id="IPR004468">
    <property type="entry name" value="CTP_synthase"/>
</dbReference>
<dbReference type="Pfam" id="PF00117">
    <property type="entry name" value="GATase"/>
    <property type="match status" value="1"/>
</dbReference>
<dbReference type="GO" id="GO:0005524">
    <property type="term" value="F:ATP binding"/>
    <property type="evidence" value="ECO:0007669"/>
    <property type="project" value="UniProtKB-KW"/>
</dbReference>
<dbReference type="GO" id="GO:0044210">
    <property type="term" value="P:'de novo' CTP biosynthetic process"/>
    <property type="evidence" value="ECO:0007669"/>
    <property type="project" value="UniProtKB-UniPathway"/>
</dbReference>
<dbReference type="GO" id="GO:0019856">
    <property type="term" value="P:pyrimidine nucleobase biosynthetic process"/>
    <property type="evidence" value="ECO:0007669"/>
    <property type="project" value="TreeGrafter"/>
</dbReference>
<dbReference type="RefSeq" id="WP_093445774.1">
    <property type="nucleotide sequence ID" value="NZ_FNZG01000001.1"/>
</dbReference>
<evidence type="ECO:0000256" key="1">
    <source>
        <dbReference type="ARBA" id="ARBA00005171"/>
    </source>
</evidence>
<dbReference type="GO" id="GO:0042802">
    <property type="term" value="F:identical protein binding"/>
    <property type="evidence" value="ECO:0007669"/>
    <property type="project" value="TreeGrafter"/>
</dbReference>
<evidence type="ECO:0000256" key="6">
    <source>
        <dbReference type="ARBA" id="ARBA00022840"/>
    </source>
</evidence>
<sequence>MTLWLVEHDTVHPAEDMMLAAALADALGAGVVTLDTGGGGLGAYEARQHVTDVGLGLNGLFWIEWYSNASAKGPLPPGVIATWAQGDWVVPVNPAVSAQADMARRLADRAEQLDQPVQHVIIEQGQDGWHVAGDCPADFPKHWQRDAYGRPVADPPVHHATQANILIVGSEHRQRQTYPAVLAALGDAADALGLTLTLRFWDPAEASPNSLPDDLRDLDGIVLPGGADMDQVAGQIRVARAAIAADIPLLGLCLGMQTLTTAVAQMRAGFNDANMEEAAPDAETKVFRRLAQSEVTGGFRIGRGRAHPVAGTRLAAILGEAEVQVPVNHRYVLDPVLHDSLRRAGLVISAWQEGATLADAVELPDQRFCIGLQGHPELLTRRHRPHPLFTAFLKALDL</sequence>
<dbReference type="EMBL" id="FOLX01000001">
    <property type="protein sequence ID" value="SFD04565.1"/>
    <property type="molecule type" value="Genomic_DNA"/>
</dbReference>
<evidence type="ECO:0000256" key="2">
    <source>
        <dbReference type="ARBA" id="ARBA00007533"/>
    </source>
</evidence>
<keyword evidence="12" id="KW-1185">Reference proteome</keyword>
<evidence type="ECO:0000256" key="4">
    <source>
        <dbReference type="ARBA" id="ARBA00022598"/>
    </source>
</evidence>
<evidence type="ECO:0000256" key="5">
    <source>
        <dbReference type="ARBA" id="ARBA00022741"/>
    </source>
</evidence>
<dbReference type="Gene3D" id="3.40.50.880">
    <property type="match status" value="1"/>
</dbReference>
<comment type="pathway">
    <text evidence="1">Pyrimidine metabolism; CTP biosynthesis via de novo pathway; CTP from UDP: step 2/2.</text>
</comment>
<keyword evidence="8" id="KW-0665">Pyrimidine biosynthesis</keyword>
<evidence type="ECO:0000259" key="10">
    <source>
        <dbReference type="Pfam" id="PF00117"/>
    </source>
</evidence>
<keyword evidence="7" id="KW-0315">Glutamine amidotransferase</keyword>
<keyword evidence="5" id="KW-0547">Nucleotide-binding</keyword>
<keyword evidence="4" id="KW-0436">Ligase</keyword>
<dbReference type="EC" id="6.3.4.2" evidence="3"/>
<evidence type="ECO:0000256" key="8">
    <source>
        <dbReference type="ARBA" id="ARBA00022975"/>
    </source>
</evidence>
<evidence type="ECO:0000256" key="3">
    <source>
        <dbReference type="ARBA" id="ARBA00012291"/>
    </source>
</evidence>
<dbReference type="STRING" id="517719.SAMN05421762_3322"/>
<evidence type="ECO:0000256" key="9">
    <source>
        <dbReference type="ARBA" id="ARBA00047781"/>
    </source>
</evidence>
<dbReference type="PANTHER" id="PTHR11550:SF0">
    <property type="entry name" value="CTP SYNTHASE-RELATED"/>
    <property type="match status" value="1"/>
</dbReference>
<evidence type="ECO:0000313" key="12">
    <source>
        <dbReference type="Proteomes" id="UP000231644"/>
    </source>
</evidence>
<evidence type="ECO:0000256" key="7">
    <source>
        <dbReference type="ARBA" id="ARBA00022962"/>
    </source>
</evidence>
<keyword evidence="6" id="KW-0067">ATP-binding</keyword>
<accession>A0A1I1P468</accession>
<dbReference type="AlphaFoldDB" id="A0A1I1P468"/>
<comment type="similarity">
    <text evidence="2">Belongs to the CTP synthase family.</text>
</comment>
<dbReference type="GO" id="GO:0003883">
    <property type="term" value="F:CTP synthase activity"/>
    <property type="evidence" value="ECO:0007669"/>
    <property type="project" value="UniProtKB-EC"/>
</dbReference>
<feature type="domain" description="Glutamine amidotransferase" evidence="10">
    <location>
        <begin position="191"/>
        <end position="394"/>
    </location>
</feature>
<organism evidence="11 12">
    <name type="scientific">Pseudooceanicola nitratireducens</name>
    <dbReference type="NCBI Taxonomy" id="517719"/>
    <lineage>
        <taxon>Bacteria</taxon>
        <taxon>Pseudomonadati</taxon>
        <taxon>Pseudomonadota</taxon>
        <taxon>Alphaproteobacteria</taxon>
        <taxon>Rhodobacterales</taxon>
        <taxon>Paracoccaceae</taxon>
        <taxon>Pseudooceanicola</taxon>
    </lineage>
</organism>
<evidence type="ECO:0000313" key="11">
    <source>
        <dbReference type="EMBL" id="SFD04565.1"/>
    </source>
</evidence>
<protein>
    <recommendedName>
        <fullName evidence="3">CTP synthase (glutamine hydrolyzing)</fullName>
        <ecNumber evidence="3">6.3.4.2</ecNumber>
    </recommendedName>
</protein>
<dbReference type="Proteomes" id="UP000231644">
    <property type="component" value="Unassembled WGS sequence"/>
</dbReference>
<dbReference type="SUPFAM" id="SSF52317">
    <property type="entry name" value="Class I glutamine amidotransferase-like"/>
    <property type="match status" value="1"/>
</dbReference>
<dbReference type="UniPathway" id="UPA00159">
    <property type="reaction ID" value="UER00277"/>
</dbReference>
<dbReference type="OrthoDB" id="9813383at2"/>
<dbReference type="InterPro" id="IPR017926">
    <property type="entry name" value="GATASE"/>
</dbReference>
<dbReference type="PANTHER" id="PTHR11550">
    <property type="entry name" value="CTP SYNTHASE"/>
    <property type="match status" value="1"/>
</dbReference>
<reference evidence="11 12" key="1">
    <citation type="submission" date="2016-10" db="EMBL/GenBank/DDBJ databases">
        <authorList>
            <person name="de Groot N.N."/>
        </authorList>
    </citation>
    <scope>NUCLEOTIDE SEQUENCE [LARGE SCALE GENOMIC DNA]</scope>
    <source>
        <strain evidence="11 12">DSM 29619</strain>
    </source>
</reference>
<name>A0A1I1P468_9RHOB</name>
<proteinExistence type="inferred from homology"/>